<keyword evidence="4" id="KW-1185">Reference proteome</keyword>
<dbReference type="SMART" id="SM00331">
    <property type="entry name" value="PP2C_SIG"/>
    <property type="match status" value="1"/>
</dbReference>
<reference evidence="4" key="1">
    <citation type="submission" date="2016-10" db="EMBL/GenBank/DDBJ databases">
        <authorList>
            <person name="Varghese N."/>
            <person name="Submissions S."/>
        </authorList>
    </citation>
    <scope>NUCLEOTIDE SEQUENCE [LARGE SCALE GENOMIC DNA]</scope>
    <source>
        <strain evidence="4">DSM 19083</strain>
    </source>
</reference>
<dbReference type="OrthoDB" id="9801841at2"/>
<accession>A0A1I2CWG8</accession>
<dbReference type="Pfam" id="PF13672">
    <property type="entry name" value="PP2C_2"/>
    <property type="match status" value="1"/>
</dbReference>
<feature type="compositionally biased region" description="Pro residues" evidence="1">
    <location>
        <begin position="295"/>
        <end position="305"/>
    </location>
</feature>
<feature type="region of interest" description="Disordered" evidence="1">
    <location>
        <begin position="251"/>
        <end position="305"/>
    </location>
</feature>
<proteinExistence type="predicted"/>
<dbReference type="SMART" id="SM00332">
    <property type="entry name" value="PP2Cc"/>
    <property type="match status" value="1"/>
</dbReference>
<protein>
    <submittedName>
        <fullName evidence="3">Protein phosphatase</fullName>
    </submittedName>
</protein>
<dbReference type="PROSITE" id="PS51746">
    <property type="entry name" value="PPM_2"/>
    <property type="match status" value="1"/>
</dbReference>
<gene>
    <name evidence="3" type="ORF">SAMN04488035_0293</name>
</gene>
<feature type="domain" description="PPM-type phosphatase" evidence="2">
    <location>
        <begin position="4"/>
        <end position="233"/>
    </location>
</feature>
<dbReference type="EMBL" id="FONZ01000001">
    <property type="protein sequence ID" value="SFE72562.1"/>
    <property type="molecule type" value="Genomic_DNA"/>
</dbReference>
<name>A0A1I2CWG8_9MICO</name>
<feature type="compositionally biased region" description="Low complexity" evidence="1">
    <location>
        <begin position="282"/>
        <end position="294"/>
    </location>
</feature>
<dbReference type="PANTHER" id="PTHR47992">
    <property type="entry name" value="PROTEIN PHOSPHATASE"/>
    <property type="match status" value="1"/>
</dbReference>
<sequence>MRTLWGSATDRGRVRSLNEDSLLAYPPVFLVADGMGGHDAGDVASRLVVEEFSFLVGHDGATSDDVHACFERASARMRDILGDRTAGTTVAGVAVTATDNGEYWLVFNIGDSRVYRVSEGVLEQISVDHSVVQELVDSGDLALADARIHPERHVITRAVGTGGVPDPDYWLIPASAEDRLLVCSDGLTTELDDATLLHGLTAFADPQQSADWLVGAAVDAGGRDNVTVIVVDVAAAWGELSAEETITRGTATAARIPRKGPDGAPWDEELHGETVPREDRAAPTAPTPAARRAMPPVPPPPAEVS</sequence>
<dbReference type="InterPro" id="IPR015655">
    <property type="entry name" value="PP2C"/>
</dbReference>
<dbReference type="InterPro" id="IPR001932">
    <property type="entry name" value="PPM-type_phosphatase-like_dom"/>
</dbReference>
<evidence type="ECO:0000313" key="3">
    <source>
        <dbReference type="EMBL" id="SFE72562.1"/>
    </source>
</evidence>
<evidence type="ECO:0000256" key="1">
    <source>
        <dbReference type="SAM" id="MobiDB-lite"/>
    </source>
</evidence>
<dbReference type="Gene3D" id="3.60.40.10">
    <property type="entry name" value="PPM-type phosphatase domain"/>
    <property type="match status" value="1"/>
</dbReference>
<dbReference type="SUPFAM" id="SSF81606">
    <property type="entry name" value="PP2C-like"/>
    <property type="match status" value="1"/>
</dbReference>
<dbReference type="STRING" id="285351.SAMN04488035_0293"/>
<feature type="compositionally biased region" description="Basic and acidic residues" evidence="1">
    <location>
        <begin position="268"/>
        <end position="281"/>
    </location>
</feature>
<dbReference type="InterPro" id="IPR036457">
    <property type="entry name" value="PPM-type-like_dom_sf"/>
</dbReference>
<evidence type="ECO:0000313" key="4">
    <source>
        <dbReference type="Proteomes" id="UP000198520"/>
    </source>
</evidence>
<dbReference type="AlphaFoldDB" id="A0A1I2CWG8"/>
<organism evidence="3 4">
    <name type="scientific">Flavimobilis marinus</name>
    <dbReference type="NCBI Taxonomy" id="285351"/>
    <lineage>
        <taxon>Bacteria</taxon>
        <taxon>Bacillati</taxon>
        <taxon>Actinomycetota</taxon>
        <taxon>Actinomycetes</taxon>
        <taxon>Micrococcales</taxon>
        <taxon>Jonesiaceae</taxon>
        <taxon>Flavimobilis</taxon>
    </lineage>
</organism>
<dbReference type="CDD" id="cd00143">
    <property type="entry name" value="PP2Cc"/>
    <property type="match status" value="1"/>
</dbReference>
<dbReference type="Proteomes" id="UP000198520">
    <property type="component" value="Unassembled WGS sequence"/>
</dbReference>
<evidence type="ECO:0000259" key="2">
    <source>
        <dbReference type="PROSITE" id="PS51746"/>
    </source>
</evidence>
<dbReference type="GO" id="GO:0004722">
    <property type="term" value="F:protein serine/threonine phosphatase activity"/>
    <property type="evidence" value="ECO:0007669"/>
    <property type="project" value="InterPro"/>
</dbReference>